<name>A0ACC3S5V6_9PEZI</name>
<sequence>MADQATPAVDTAPISPIERRNSLEKHLQQRPEAQDLKNRHILLDTTAAPALQAQQQELQRQKITDSLKKGLAQRPEKDELVERNILPDSNVAPALQSQQRELAKHMRANSLEKQLQSRPKPEDLVKEGILEHRLISHPSVLFPALLCLAYLFWSQLAAKSRVPKNLPWVGRDEKQAFSKTRAALRSFNGCRQNLKDGYEKYSKKGKSYIFPDLSGPEVSRSNVSPAIARSNPVRSLSREPNSAGCLTSRTRASTMPRRRLHPRHGPLRSGRHQGHDAAQIVSQFPQAHNRLAYDGAESTPLGAERGVHGAADQAADRGHGTQGARAGLEVGGAERIRELARSDRETGGPEVDAVASIHQACRRHDVFSFPLLYVSQFATRRNALYTSFGNTASMYAVCFMSQCRPVWANKWSQHLPPRCRSLLSSVGQRDGRGDGVRRECRFRLSAEAKLNQASRSPKLKLGRRIQGQLKHVFFLPDSHFHGGPLWGDRPQLTLITFQITTMGKLVKLIGSGIGLAAEAYQHRKNSSSQNTRSLSDPSVEAGPSTAAPMQRRDSPLDSPPTYAEVTDSQADQLIMAGKAVPADSKDEKSYFRESQRNEYEDDYSDSESSSEADEDEREWELDEAVTPPPYSETAEEDLSNLIRDVHPTSATIRTGRLPLPVIIPQRRPGTKTRGFIRAYAPVLNDVGIDQTTFLRFLKSFHSSSQADPWISAVMVSAGIAGMAPSVIAMAVTTAVQIAAGTARELQGRYRTNAFLDAMNKELFMPRGVFAMVVKYKPDDPSSQYGQSPALGQGRGRVDERTAEAIAKYGGSTEGEQGLREKLKKIRLNSAEARGEIEMPECAPLVFPSLDELADQAAIQGENSQAAQGFKAKMKSSQKFVASYMDKRAQATYAAQNPDSTLAAAAGPQGNFFSRYADPNHPAVNNGLIGLVTGGALAPRDRKADWRAAKSERKASRQEWKNERRVARGRSPREYRGSRQQDQYGRRMPRQKKGIRRFLKEDVMYLMIVNMPSEEELRFAREEMARGKDKGVEAGRVHV</sequence>
<protein>
    <submittedName>
        <fullName evidence="1">Uncharacterized protein</fullName>
    </submittedName>
</protein>
<gene>
    <name evidence="1" type="ORF">M8818_007107</name>
</gene>
<proteinExistence type="predicted"/>
<reference evidence="1" key="1">
    <citation type="submission" date="2024-02" db="EMBL/GenBank/DDBJ databases">
        <title>Metagenome Assembled Genome of Zalaria obscura JY119.</title>
        <authorList>
            <person name="Vighnesh L."/>
            <person name="Jagadeeshwari U."/>
            <person name="Venkata Ramana C."/>
            <person name="Sasikala C."/>
        </authorList>
    </citation>
    <scope>NUCLEOTIDE SEQUENCE</scope>
    <source>
        <strain evidence="1">JY119</strain>
    </source>
</reference>
<comment type="caution">
    <text evidence="1">The sequence shown here is derived from an EMBL/GenBank/DDBJ whole genome shotgun (WGS) entry which is preliminary data.</text>
</comment>
<evidence type="ECO:0000313" key="1">
    <source>
        <dbReference type="EMBL" id="KAK8195956.1"/>
    </source>
</evidence>
<accession>A0ACC3S5V6</accession>
<evidence type="ECO:0000313" key="2">
    <source>
        <dbReference type="Proteomes" id="UP001320706"/>
    </source>
</evidence>
<organism evidence="1 2">
    <name type="scientific">Zalaria obscura</name>
    <dbReference type="NCBI Taxonomy" id="2024903"/>
    <lineage>
        <taxon>Eukaryota</taxon>
        <taxon>Fungi</taxon>
        <taxon>Dikarya</taxon>
        <taxon>Ascomycota</taxon>
        <taxon>Pezizomycotina</taxon>
        <taxon>Dothideomycetes</taxon>
        <taxon>Dothideomycetidae</taxon>
        <taxon>Dothideales</taxon>
        <taxon>Zalariaceae</taxon>
        <taxon>Zalaria</taxon>
    </lineage>
</organism>
<keyword evidence="2" id="KW-1185">Reference proteome</keyword>
<dbReference type="EMBL" id="JAMKPW020000042">
    <property type="protein sequence ID" value="KAK8195956.1"/>
    <property type="molecule type" value="Genomic_DNA"/>
</dbReference>
<dbReference type="Proteomes" id="UP001320706">
    <property type="component" value="Unassembled WGS sequence"/>
</dbReference>